<comment type="cofactor">
    <cofactor evidence="2">
        <name>K(+)</name>
        <dbReference type="ChEBI" id="CHEBI:29103"/>
    </cofactor>
</comment>
<protein>
    <recommendedName>
        <fullName evidence="6 16">Pyruvate kinase</fullName>
        <ecNumber evidence="5 16">2.7.1.40</ecNumber>
    </recommendedName>
</protein>
<feature type="domain" description="Pyruvate kinase C-terminal" evidence="19">
    <location>
        <begin position="357"/>
        <end position="470"/>
    </location>
</feature>
<comment type="pathway">
    <text evidence="3 17">Carbohydrate degradation; glycolysis; pyruvate from D-glyceraldehyde 3-phosphate: step 5/5.</text>
</comment>
<reference evidence="20" key="1">
    <citation type="submission" date="2019-12" db="EMBL/GenBank/DDBJ databases">
        <authorList>
            <person name="zhang j."/>
            <person name="sun C.M."/>
        </authorList>
    </citation>
    <scope>NUCLEOTIDE SEQUENCE</scope>
    <source>
        <strain evidence="20">NS-1</strain>
    </source>
</reference>
<organism evidence="20 21">
    <name type="scientific">Iocasia fonsfrigidae</name>
    <dbReference type="NCBI Taxonomy" id="2682810"/>
    <lineage>
        <taxon>Bacteria</taxon>
        <taxon>Bacillati</taxon>
        <taxon>Bacillota</taxon>
        <taxon>Clostridia</taxon>
        <taxon>Halanaerobiales</taxon>
        <taxon>Halanaerobiaceae</taxon>
        <taxon>Iocasia</taxon>
    </lineage>
</organism>
<evidence type="ECO:0000256" key="6">
    <source>
        <dbReference type="ARBA" id="ARBA00018587"/>
    </source>
</evidence>
<dbReference type="Pfam" id="PF02887">
    <property type="entry name" value="PK_C"/>
    <property type="match status" value="1"/>
</dbReference>
<dbReference type="EMBL" id="CP046640">
    <property type="protein sequence ID" value="QTL98984.1"/>
    <property type="molecule type" value="Genomic_DNA"/>
</dbReference>
<sequence length="472" mass="51622">MRKTKIVCTLGPASSTKEMIVELVKAGMDVARLNFSHGDYNEHGQRIELVHEVVKETGKIIPIMMDTKGPEIRTGSMSEGQVKLERGREIILTTDEKSNSNNTSVSVSYNHLPEDVKKGSKILIDDGLIELKVLGINDHEIRCEILNEGFLGSHKGVNLPGISLKLPALTEKDKNDIRFGIENGVSFIAASFVRKARDVLEIRKLLIEEKAEDIYIISKIENQEGVDNIDEIIEVSDGIMIARGDLGVEIPPEKVPLIQKTIINKCKQAAKPVITATQMLDSMIRNPRPTRAEASDVANAIFDGTDAIMLSGESAIGDYPVETVNTMANIAREIEFSTHYSGKIKSYENTSSKTVTEAISLASCKTAMDLNARCIITATSSGFTARMVSKHRPMLPIIAVTHNEAVIRYLKLCWGVYPLKVPQSKTTDEMIDNAITTILGHGLVEKGDLVTITAGVPVSMSGTTNLIEVLVI</sequence>
<evidence type="ECO:0000256" key="5">
    <source>
        <dbReference type="ARBA" id="ARBA00012142"/>
    </source>
</evidence>
<evidence type="ECO:0000256" key="9">
    <source>
        <dbReference type="ARBA" id="ARBA00022741"/>
    </source>
</evidence>
<dbReference type="NCBIfam" id="TIGR01064">
    <property type="entry name" value="pyruv_kin"/>
    <property type="match status" value="1"/>
</dbReference>
<dbReference type="SUPFAM" id="SSF50800">
    <property type="entry name" value="PK beta-barrel domain-like"/>
    <property type="match status" value="1"/>
</dbReference>
<keyword evidence="11" id="KW-0067">ATP-binding</keyword>
<evidence type="ECO:0000256" key="16">
    <source>
        <dbReference type="NCBIfam" id="TIGR01064"/>
    </source>
</evidence>
<evidence type="ECO:0000259" key="19">
    <source>
        <dbReference type="Pfam" id="PF02887"/>
    </source>
</evidence>
<comment type="similarity">
    <text evidence="4 17">Belongs to the pyruvate kinase family.</text>
</comment>
<dbReference type="AlphaFoldDB" id="A0A8A7KLL9"/>
<keyword evidence="14 17" id="KW-0324">Glycolysis</keyword>
<dbReference type="GO" id="GO:0000287">
    <property type="term" value="F:magnesium ion binding"/>
    <property type="evidence" value="ECO:0007669"/>
    <property type="project" value="UniProtKB-UniRule"/>
</dbReference>
<evidence type="ECO:0000256" key="4">
    <source>
        <dbReference type="ARBA" id="ARBA00008663"/>
    </source>
</evidence>
<dbReference type="Pfam" id="PF00224">
    <property type="entry name" value="PK"/>
    <property type="match status" value="1"/>
</dbReference>
<dbReference type="SUPFAM" id="SSF52935">
    <property type="entry name" value="PK C-terminal domain-like"/>
    <property type="match status" value="1"/>
</dbReference>
<evidence type="ECO:0000259" key="18">
    <source>
        <dbReference type="Pfam" id="PF00224"/>
    </source>
</evidence>
<keyword evidence="7 17" id="KW-0808">Transferase</keyword>
<evidence type="ECO:0000256" key="17">
    <source>
        <dbReference type="RuleBase" id="RU000504"/>
    </source>
</evidence>
<dbReference type="PANTHER" id="PTHR11817">
    <property type="entry name" value="PYRUVATE KINASE"/>
    <property type="match status" value="1"/>
</dbReference>
<evidence type="ECO:0000256" key="7">
    <source>
        <dbReference type="ARBA" id="ARBA00022679"/>
    </source>
</evidence>
<evidence type="ECO:0000256" key="8">
    <source>
        <dbReference type="ARBA" id="ARBA00022723"/>
    </source>
</evidence>
<evidence type="ECO:0000256" key="1">
    <source>
        <dbReference type="ARBA" id="ARBA00001946"/>
    </source>
</evidence>
<dbReference type="InterPro" id="IPR015813">
    <property type="entry name" value="Pyrv/PenolPyrv_kinase-like_dom"/>
</dbReference>
<dbReference type="Proteomes" id="UP000665020">
    <property type="component" value="Chromosome"/>
</dbReference>
<dbReference type="GO" id="GO:0016301">
    <property type="term" value="F:kinase activity"/>
    <property type="evidence" value="ECO:0007669"/>
    <property type="project" value="UniProtKB-KW"/>
</dbReference>
<dbReference type="InterPro" id="IPR015793">
    <property type="entry name" value="Pyrv_Knase_brl"/>
</dbReference>
<dbReference type="InterPro" id="IPR011037">
    <property type="entry name" value="Pyrv_Knase-like_insert_dom_sf"/>
</dbReference>
<evidence type="ECO:0000256" key="10">
    <source>
        <dbReference type="ARBA" id="ARBA00022777"/>
    </source>
</evidence>
<evidence type="ECO:0000313" key="20">
    <source>
        <dbReference type="EMBL" id="QTL98984.1"/>
    </source>
</evidence>
<name>A0A8A7KLL9_9FIRM</name>
<dbReference type="GO" id="GO:0004743">
    <property type="term" value="F:pyruvate kinase activity"/>
    <property type="evidence" value="ECO:0007669"/>
    <property type="project" value="UniProtKB-UniRule"/>
</dbReference>
<evidence type="ECO:0000256" key="11">
    <source>
        <dbReference type="ARBA" id="ARBA00022840"/>
    </source>
</evidence>
<evidence type="ECO:0000256" key="13">
    <source>
        <dbReference type="ARBA" id="ARBA00022958"/>
    </source>
</evidence>
<keyword evidence="21" id="KW-1185">Reference proteome</keyword>
<keyword evidence="8" id="KW-0479">Metal-binding</keyword>
<evidence type="ECO:0000256" key="3">
    <source>
        <dbReference type="ARBA" id="ARBA00004997"/>
    </source>
</evidence>
<comment type="cofactor">
    <cofactor evidence="1">
        <name>Mg(2+)</name>
        <dbReference type="ChEBI" id="CHEBI:18420"/>
    </cofactor>
</comment>
<feature type="domain" description="Pyruvate kinase barrel" evidence="18">
    <location>
        <begin position="1"/>
        <end position="324"/>
    </location>
</feature>
<dbReference type="InterPro" id="IPR036918">
    <property type="entry name" value="Pyrv_Knase_C_sf"/>
</dbReference>
<dbReference type="NCBIfam" id="NF004491">
    <property type="entry name" value="PRK05826.1"/>
    <property type="match status" value="1"/>
</dbReference>
<dbReference type="GO" id="GO:0005524">
    <property type="term" value="F:ATP binding"/>
    <property type="evidence" value="ECO:0007669"/>
    <property type="project" value="UniProtKB-KW"/>
</dbReference>
<keyword evidence="12 17" id="KW-0460">Magnesium</keyword>
<evidence type="ECO:0000256" key="14">
    <source>
        <dbReference type="ARBA" id="ARBA00023152"/>
    </source>
</evidence>
<dbReference type="UniPathway" id="UPA00109">
    <property type="reaction ID" value="UER00188"/>
</dbReference>
<dbReference type="Gene3D" id="2.40.33.10">
    <property type="entry name" value="PK beta-barrel domain-like"/>
    <property type="match status" value="1"/>
</dbReference>
<dbReference type="PRINTS" id="PR01050">
    <property type="entry name" value="PYRUVTKNASE"/>
</dbReference>
<dbReference type="InterPro" id="IPR018209">
    <property type="entry name" value="Pyrv_Knase_AS"/>
</dbReference>
<keyword evidence="10 17" id="KW-0418">Kinase</keyword>
<dbReference type="InterPro" id="IPR001697">
    <property type="entry name" value="Pyr_Knase"/>
</dbReference>
<comment type="catalytic activity">
    <reaction evidence="17">
        <text>pyruvate + ATP = phosphoenolpyruvate + ADP + H(+)</text>
        <dbReference type="Rhea" id="RHEA:18157"/>
        <dbReference type="ChEBI" id="CHEBI:15361"/>
        <dbReference type="ChEBI" id="CHEBI:15378"/>
        <dbReference type="ChEBI" id="CHEBI:30616"/>
        <dbReference type="ChEBI" id="CHEBI:58702"/>
        <dbReference type="ChEBI" id="CHEBI:456216"/>
        <dbReference type="EC" id="2.7.1.40"/>
    </reaction>
</comment>
<dbReference type="Gene3D" id="3.40.1380.20">
    <property type="entry name" value="Pyruvate kinase, C-terminal domain"/>
    <property type="match status" value="1"/>
</dbReference>
<dbReference type="InterPro" id="IPR015795">
    <property type="entry name" value="Pyrv_Knase_C"/>
</dbReference>
<keyword evidence="13" id="KW-0630">Potassium</keyword>
<dbReference type="FunFam" id="3.20.20.60:FF:000001">
    <property type="entry name" value="Pyruvate kinase"/>
    <property type="match status" value="1"/>
</dbReference>
<keyword evidence="15 20" id="KW-0670">Pyruvate</keyword>
<evidence type="ECO:0000256" key="12">
    <source>
        <dbReference type="ARBA" id="ARBA00022842"/>
    </source>
</evidence>
<gene>
    <name evidence="20" type="primary">pyk</name>
    <name evidence="20" type="ORF">GM661_13960</name>
</gene>
<dbReference type="KEGG" id="ifn:GM661_13960"/>
<dbReference type="GO" id="GO:0006950">
    <property type="term" value="P:response to stress"/>
    <property type="evidence" value="ECO:0007669"/>
    <property type="project" value="UniProtKB-ARBA"/>
</dbReference>
<accession>A0A8A7KLL9</accession>
<proteinExistence type="inferred from homology"/>
<keyword evidence="9" id="KW-0547">Nucleotide-binding</keyword>
<dbReference type="Gene3D" id="3.20.20.60">
    <property type="entry name" value="Phosphoenolpyruvate-binding domains"/>
    <property type="match status" value="1"/>
</dbReference>
<evidence type="ECO:0000256" key="15">
    <source>
        <dbReference type="ARBA" id="ARBA00023317"/>
    </source>
</evidence>
<dbReference type="PROSITE" id="PS00110">
    <property type="entry name" value="PYRUVATE_KINASE"/>
    <property type="match status" value="1"/>
</dbReference>
<dbReference type="SUPFAM" id="SSF51621">
    <property type="entry name" value="Phosphoenolpyruvate/pyruvate domain"/>
    <property type="match status" value="1"/>
</dbReference>
<dbReference type="RefSeq" id="WP_230867385.1">
    <property type="nucleotide sequence ID" value="NZ_CP046640.1"/>
</dbReference>
<dbReference type="NCBIfam" id="NF004978">
    <property type="entry name" value="PRK06354.1"/>
    <property type="match status" value="1"/>
</dbReference>
<dbReference type="InterPro" id="IPR040442">
    <property type="entry name" value="Pyrv_kinase-like_dom_sf"/>
</dbReference>
<evidence type="ECO:0000313" key="21">
    <source>
        <dbReference type="Proteomes" id="UP000665020"/>
    </source>
</evidence>
<dbReference type="GO" id="GO:0030955">
    <property type="term" value="F:potassium ion binding"/>
    <property type="evidence" value="ECO:0007669"/>
    <property type="project" value="UniProtKB-UniRule"/>
</dbReference>
<evidence type="ECO:0000256" key="2">
    <source>
        <dbReference type="ARBA" id="ARBA00001958"/>
    </source>
</evidence>
<dbReference type="EC" id="2.7.1.40" evidence="5 16"/>
<dbReference type="FunFam" id="2.40.33.10:FF:000001">
    <property type="entry name" value="Pyruvate kinase"/>
    <property type="match status" value="1"/>
</dbReference>
<dbReference type="InterPro" id="IPR015806">
    <property type="entry name" value="Pyrv_Knase_insert_dom_sf"/>
</dbReference>